<dbReference type="AlphaFoldDB" id="A0A087M7Q8"/>
<dbReference type="PANTHER" id="PTHR48111">
    <property type="entry name" value="REGULATOR OF RPOS"/>
    <property type="match status" value="1"/>
</dbReference>
<evidence type="ECO:0000313" key="11">
    <source>
        <dbReference type="Proteomes" id="UP000028981"/>
    </source>
</evidence>
<keyword evidence="2" id="KW-0902">Two-component regulatory system</keyword>
<evidence type="ECO:0000259" key="8">
    <source>
        <dbReference type="PROSITE" id="PS50110"/>
    </source>
</evidence>
<dbReference type="RefSeq" id="WP_035078245.1">
    <property type="nucleotide sequence ID" value="NZ_JQGC01000001.1"/>
</dbReference>
<dbReference type="GO" id="GO:0000976">
    <property type="term" value="F:transcription cis-regulatory region binding"/>
    <property type="evidence" value="ECO:0007669"/>
    <property type="project" value="TreeGrafter"/>
</dbReference>
<sequence>MSNRILVVDDEPHIRDVITFALERAGMAVSIARDGSEALIAWRRTSPDLIVLDIGMPELDGLDVCRQIRKTSDVPILFLSARDEEVDRIIGLEIGGDDYVSKPFSPRELVARVKTILKRTSGPSTQASDQMVRGPLRLDRSAHSVIWKGTPIVLTALEFEVLSALLGRPEMVFSREQLMTTAYGGDIHVSERTIDSHIRNLRAKFAAAGCGAAVTTVHGVGFKLGSMEPDQ</sequence>
<proteinExistence type="predicted"/>
<dbReference type="Gene3D" id="3.40.50.2300">
    <property type="match status" value="1"/>
</dbReference>
<dbReference type="GO" id="GO:0005829">
    <property type="term" value="C:cytosol"/>
    <property type="evidence" value="ECO:0007669"/>
    <property type="project" value="TreeGrafter"/>
</dbReference>
<dbReference type="Gene3D" id="1.10.10.10">
    <property type="entry name" value="Winged helix-like DNA-binding domain superfamily/Winged helix DNA-binding domain"/>
    <property type="match status" value="1"/>
</dbReference>
<dbReference type="OrthoDB" id="9784252at2"/>
<dbReference type="SUPFAM" id="SSF46894">
    <property type="entry name" value="C-terminal effector domain of the bipartite response regulators"/>
    <property type="match status" value="1"/>
</dbReference>
<dbReference type="SMART" id="SM00448">
    <property type="entry name" value="REC"/>
    <property type="match status" value="1"/>
</dbReference>
<feature type="modified residue" description="4-aspartylphosphate" evidence="6">
    <location>
        <position position="53"/>
    </location>
</feature>
<dbReference type="SUPFAM" id="SSF52172">
    <property type="entry name" value="CheY-like"/>
    <property type="match status" value="1"/>
</dbReference>
<dbReference type="EMBL" id="JQGC01000001">
    <property type="protein sequence ID" value="KFL32911.1"/>
    <property type="molecule type" value="Genomic_DNA"/>
</dbReference>
<dbReference type="FunFam" id="3.40.50.2300:FF:000001">
    <property type="entry name" value="DNA-binding response regulator PhoB"/>
    <property type="match status" value="1"/>
</dbReference>
<keyword evidence="1 6" id="KW-0597">Phosphoprotein</keyword>
<keyword evidence="3" id="KW-0805">Transcription regulation</keyword>
<dbReference type="InterPro" id="IPR039420">
    <property type="entry name" value="WalR-like"/>
</dbReference>
<dbReference type="Proteomes" id="UP000028981">
    <property type="component" value="Unassembled WGS sequence"/>
</dbReference>
<evidence type="ECO:0000313" key="10">
    <source>
        <dbReference type="EMBL" id="KFL32911.1"/>
    </source>
</evidence>
<organism evidence="10 11">
    <name type="scientific">Devosia riboflavina</name>
    <dbReference type="NCBI Taxonomy" id="46914"/>
    <lineage>
        <taxon>Bacteria</taxon>
        <taxon>Pseudomonadati</taxon>
        <taxon>Pseudomonadota</taxon>
        <taxon>Alphaproteobacteria</taxon>
        <taxon>Hyphomicrobiales</taxon>
        <taxon>Devosiaceae</taxon>
        <taxon>Devosia</taxon>
    </lineage>
</organism>
<dbReference type="InterPro" id="IPR036388">
    <property type="entry name" value="WH-like_DNA-bd_sf"/>
</dbReference>
<dbReference type="Gene3D" id="6.10.250.690">
    <property type="match status" value="1"/>
</dbReference>
<dbReference type="PROSITE" id="PS51755">
    <property type="entry name" value="OMPR_PHOB"/>
    <property type="match status" value="1"/>
</dbReference>
<dbReference type="Pfam" id="PF00072">
    <property type="entry name" value="Response_reg"/>
    <property type="match status" value="1"/>
</dbReference>
<evidence type="ECO:0000256" key="5">
    <source>
        <dbReference type="ARBA" id="ARBA00023163"/>
    </source>
</evidence>
<dbReference type="GO" id="GO:0000156">
    <property type="term" value="F:phosphorelay response regulator activity"/>
    <property type="evidence" value="ECO:0007669"/>
    <property type="project" value="TreeGrafter"/>
</dbReference>
<name>A0A087M7Q8_9HYPH</name>
<reference evidence="10 11" key="1">
    <citation type="submission" date="2014-08" db="EMBL/GenBank/DDBJ databases">
        <authorList>
            <person name="Hassan Y.I."/>
            <person name="Lepp D."/>
            <person name="Zhou T."/>
        </authorList>
    </citation>
    <scope>NUCLEOTIDE SEQUENCE [LARGE SCALE GENOMIC DNA]</scope>
    <source>
        <strain evidence="10 11">IFO13584</strain>
    </source>
</reference>
<dbReference type="InterPro" id="IPR011006">
    <property type="entry name" value="CheY-like_superfamily"/>
</dbReference>
<dbReference type="InterPro" id="IPR016032">
    <property type="entry name" value="Sig_transdc_resp-reg_C-effctor"/>
</dbReference>
<dbReference type="Pfam" id="PF00486">
    <property type="entry name" value="Trans_reg_C"/>
    <property type="match status" value="1"/>
</dbReference>
<dbReference type="SMART" id="SM00862">
    <property type="entry name" value="Trans_reg_C"/>
    <property type="match status" value="1"/>
</dbReference>
<gene>
    <name evidence="10" type="ORF">JP75_01910</name>
</gene>
<protein>
    <submittedName>
        <fullName evidence="10">Chemotaxis protein CheY</fullName>
    </submittedName>
</protein>
<dbReference type="GO" id="GO:0032993">
    <property type="term" value="C:protein-DNA complex"/>
    <property type="evidence" value="ECO:0007669"/>
    <property type="project" value="TreeGrafter"/>
</dbReference>
<dbReference type="STRING" id="46914.JP75_01910"/>
<evidence type="ECO:0000259" key="9">
    <source>
        <dbReference type="PROSITE" id="PS51755"/>
    </source>
</evidence>
<feature type="domain" description="Response regulatory" evidence="8">
    <location>
        <begin position="4"/>
        <end position="117"/>
    </location>
</feature>
<evidence type="ECO:0000256" key="2">
    <source>
        <dbReference type="ARBA" id="ARBA00023012"/>
    </source>
</evidence>
<keyword evidence="5" id="KW-0804">Transcription</keyword>
<comment type="caution">
    <text evidence="10">The sequence shown here is derived from an EMBL/GenBank/DDBJ whole genome shotgun (WGS) entry which is preliminary data.</text>
</comment>
<dbReference type="CDD" id="cd00383">
    <property type="entry name" value="trans_reg_C"/>
    <property type="match status" value="1"/>
</dbReference>
<dbReference type="GO" id="GO:0006355">
    <property type="term" value="P:regulation of DNA-templated transcription"/>
    <property type="evidence" value="ECO:0007669"/>
    <property type="project" value="InterPro"/>
</dbReference>
<feature type="domain" description="OmpR/PhoB-type" evidence="9">
    <location>
        <begin position="128"/>
        <end position="226"/>
    </location>
</feature>
<dbReference type="PROSITE" id="PS50110">
    <property type="entry name" value="RESPONSE_REGULATORY"/>
    <property type="match status" value="1"/>
</dbReference>
<feature type="DNA-binding region" description="OmpR/PhoB-type" evidence="7">
    <location>
        <begin position="128"/>
        <end position="226"/>
    </location>
</feature>
<evidence type="ECO:0000256" key="1">
    <source>
        <dbReference type="ARBA" id="ARBA00022553"/>
    </source>
</evidence>
<evidence type="ECO:0000256" key="4">
    <source>
        <dbReference type="ARBA" id="ARBA00023125"/>
    </source>
</evidence>
<accession>A0A087M7Q8</accession>
<evidence type="ECO:0000256" key="6">
    <source>
        <dbReference type="PROSITE-ProRule" id="PRU00169"/>
    </source>
</evidence>
<evidence type="ECO:0000256" key="7">
    <source>
        <dbReference type="PROSITE-ProRule" id="PRU01091"/>
    </source>
</evidence>
<keyword evidence="4 7" id="KW-0238">DNA-binding</keyword>
<dbReference type="PANTHER" id="PTHR48111:SF59">
    <property type="entry name" value="TRANSCRIPTIONAL REGULATORY PROTEIN BAER"/>
    <property type="match status" value="1"/>
</dbReference>
<evidence type="ECO:0000256" key="3">
    <source>
        <dbReference type="ARBA" id="ARBA00023015"/>
    </source>
</evidence>
<keyword evidence="11" id="KW-1185">Reference proteome</keyword>
<dbReference type="InterPro" id="IPR001867">
    <property type="entry name" value="OmpR/PhoB-type_DNA-bd"/>
</dbReference>
<dbReference type="InterPro" id="IPR001789">
    <property type="entry name" value="Sig_transdc_resp-reg_receiver"/>
</dbReference>